<organism evidence="8 9">
    <name type="scientific">Clavelina lepadiformis</name>
    <name type="common">Light-bulb sea squirt</name>
    <name type="synonym">Ascidia lepadiformis</name>
    <dbReference type="NCBI Taxonomy" id="159417"/>
    <lineage>
        <taxon>Eukaryota</taxon>
        <taxon>Metazoa</taxon>
        <taxon>Chordata</taxon>
        <taxon>Tunicata</taxon>
        <taxon>Ascidiacea</taxon>
        <taxon>Aplousobranchia</taxon>
        <taxon>Clavelinidae</taxon>
        <taxon>Clavelina</taxon>
    </lineage>
</organism>
<keyword evidence="2 5" id="KW-0812">Transmembrane</keyword>
<evidence type="ECO:0000256" key="4">
    <source>
        <dbReference type="ARBA" id="ARBA00023136"/>
    </source>
</evidence>
<feature type="transmembrane region" description="Helical" evidence="5">
    <location>
        <begin position="465"/>
        <end position="488"/>
    </location>
</feature>
<dbReference type="PANTHER" id="PTHR24372">
    <property type="entry name" value="GLYCOPROTEIN HORMONE RECEPTOR"/>
    <property type="match status" value="1"/>
</dbReference>
<keyword evidence="6" id="KW-0732">Signal</keyword>
<name>A0ABP0FNI7_CLALP</name>
<feature type="transmembrane region" description="Helical" evidence="5">
    <location>
        <begin position="508"/>
        <end position="528"/>
    </location>
</feature>
<keyword evidence="4 5" id="KW-0472">Membrane</keyword>
<sequence>MERKVYLLLLIIVHLKVFHAEENCLEISCVGGIKKPVAAASDSYRVCSRSVKSGEFQSCHYLNKAISEGLDSTNWTIERVLEHNTTRALGTTSSPNGTNCTSEAENHNRTRLLVDTECVGLSECALPYKEENIENCDDYKTVEYFVKFSIILLLTGVILTANLAIFVRAILKLRKPALSNVTKVHSITILNLSSADFVTGLYLTGVVISSHVTHSACDENARHAWLHSLPCSLLAAASLASSNISTTALILITSVRMLSVLRPYKRISVKPIAWIAFISWIIWFVWAAVPLFDLDVIKSVFVKAVRIKWEGATKTLTYDSILGTVNYVLDGLNKTCNGSLYGLAHVSDELTWPDLISLSRKIDLHSADDGIYYYGYYVHDQLCYAEYFPGFRDKSAFFTLFNATFNILSFLYIVIAYIVIVRKSSLGLCCSKQQVRLGCCVGPSDEVNRIRSRRDEENQKANCKIFLITLTNMMCILPMSIASVLHFFWTSNSDACAVRDYERSINNWVGVLAPFAIPINSFLNPFIYSAGMWRVPCKGCRDRAP</sequence>
<dbReference type="Proteomes" id="UP001642483">
    <property type="component" value="Unassembled WGS sequence"/>
</dbReference>
<evidence type="ECO:0000256" key="1">
    <source>
        <dbReference type="ARBA" id="ARBA00004370"/>
    </source>
</evidence>
<keyword evidence="3 5" id="KW-1133">Transmembrane helix</keyword>
<dbReference type="InterPro" id="IPR017452">
    <property type="entry name" value="GPCR_Rhodpsn_7TM"/>
</dbReference>
<evidence type="ECO:0000313" key="8">
    <source>
        <dbReference type="EMBL" id="CAK8681161.1"/>
    </source>
</evidence>
<reference evidence="8 9" key="1">
    <citation type="submission" date="2024-02" db="EMBL/GenBank/DDBJ databases">
        <authorList>
            <person name="Daric V."/>
            <person name="Darras S."/>
        </authorList>
    </citation>
    <scope>NUCLEOTIDE SEQUENCE [LARGE SCALE GENOMIC DNA]</scope>
</reference>
<keyword evidence="9" id="KW-1185">Reference proteome</keyword>
<feature type="chain" id="PRO_5047435279" description="G-protein coupled receptors family 1 profile domain-containing protein" evidence="6">
    <location>
        <begin position="21"/>
        <end position="545"/>
    </location>
</feature>
<evidence type="ECO:0000256" key="2">
    <source>
        <dbReference type="ARBA" id="ARBA00022692"/>
    </source>
</evidence>
<comment type="caution">
    <text evidence="8">The sequence shown here is derived from an EMBL/GenBank/DDBJ whole genome shotgun (WGS) entry which is preliminary data.</text>
</comment>
<feature type="domain" description="G-protein coupled receptors family 1 profile" evidence="7">
    <location>
        <begin position="161"/>
        <end position="528"/>
    </location>
</feature>
<evidence type="ECO:0000259" key="7">
    <source>
        <dbReference type="PROSITE" id="PS50262"/>
    </source>
</evidence>
<feature type="transmembrane region" description="Helical" evidence="5">
    <location>
        <begin position="272"/>
        <end position="292"/>
    </location>
</feature>
<accession>A0ABP0FNI7</accession>
<dbReference type="Gene3D" id="1.20.1070.10">
    <property type="entry name" value="Rhodopsin 7-helix transmembrane proteins"/>
    <property type="match status" value="2"/>
</dbReference>
<feature type="signal peptide" evidence="6">
    <location>
        <begin position="1"/>
        <end position="20"/>
    </location>
</feature>
<dbReference type="PANTHER" id="PTHR24372:SF77">
    <property type="entry name" value="G-PROTEIN COUPLED RECEPTORS FAMILY 1 PROFILE DOMAIN-CONTAINING PROTEIN"/>
    <property type="match status" value="1"/>
</dbReference>
<comment type="subcellular location">
    <subcellularLocation>
        <location evidence="1">Membrane</location>
    </subcellularLocation>
</comment>
<evidence type="ECO:0000313" key="9">
    <source>
        <dbReference type="Proteomes" id="UP001642483"/>
    </source>
</evidence>
<evidence type="ECO:0000256" key="3">
    <source>
        <dbReference type="ARBA" id="ARBA00022989"/>
    </source>
</evidence>
<feature type="transmembrane region" description="Helical" evidence="5">
    <location>
        <begin position="232"/>
        <end position="252"/>
    </location>
</feature>
<evidence type="ECO:0000256" key="5">
    <source>
        <dbReference type="SAM" id="Phobius"/>
    </source>
</evidence>
<feature type="transmembrane region" description="Helical" evidence="5">
    <location>
        <begin position="396"/>
        <end position="420"/>
    </location>
</feature>
<feature type="transmembrane region" description="Helical" evidence="5">
    <location>
        <begin position="144"/>
        <end position="167"/>
    </location>
</feature>
<gene>
    <name evidence="8" type="ORF">CVLEPA_LOCUS11394</name>
</gene>
<dbReference type="EMBL" id="CAWYQH010000079">
    <property type="protein sequence ID" value="CAK8681161.1"/>
    <property type="molecule type" value="Genomic_DNA"/>
</dbReference>
<protein>
    <recommendedName>
        <fullName evidence="7">G-protein coupled receptors family 1 profile domain-containing protein</fullName>
    </recommendedName>
</protein>
<evidence type="ECO:0000256" key="6">
    <source>
        <dbReference type="SAM" id="SignalP"/>
    </source>
</evidence>
<dbReference type="PROSITE" id="PS50262">
    <property type="entry name" value="G_PROTEIN_RECEP_F1_2"/>
    <property type="match status" value="1"/>
</dbReference>
<dbReference type="SUPFAM" id="SSF81321">
    <property type="entry name" value="Family A G protein-coupled receptor-like"/>
    <property type="match status" value="2"/>
</dbReference>
<proteinExistence type="predicted"/>
<feature type="transmembrane region" description="Helical" evidence="5">
    <location>
        <begin position="188"/>
        <end position="212"/>
    </location>
</feature>